<sequence>MIVIDASAIIQVLVGRDPGPALLDAVAGDLAAPHILDVEVLSALRGMVLGGVLPLEAAESARRSYADLVITRYEAALLADRVWALRNQYTSYDAMYLALAEGLGAPLVTCDRKLDAGGHHVEVVVYA</sequence>
<dbReference type="CDD" id="cd09873">
    <property type="entry name" value="PIN_Pae0151-like"/>
    <property type="match status" value="1"/>
</dbReference>
<dbReference type="SUPFAM" id="SSF88723">
    <property type="entry name" value="PIN domain-like"/>
    <property type="match status" value="1"/>
</dbReference>
<gene>
    <name evidence="6" type="primary">vapC</name>
    <name evidence="8" type="ORF">HMPREF1318_2315</name>
</gene>
<dbReference type="InterPro" id="IPR044153">
    <property type="entry name" value="PIN_Pae0151-like"/>
</dbReference>
<dbReference type="EC" id="3.1.-.-" evidence="6"/>
<evidence type="ECO:0000256" key="1">
    <source>
        <dbReference type="ARBA" id="ARBA00022649"/>
    </source>
</evidence>
<feature type="binding site" evidence="6">
    <location>
        <position position="93"/>
    </location>
    <ligand>
        <name>Mg(2+)</name>
        <dbReference type="ChEBI" id="CHEBI:18420"/>
    </ligand>
</feature>
<dbReference type="InterPro" id="IPR022907">
    <property type="entry name" value="VapC_family"/>
</dbReference>
<dbReference type="eggNOG" id="COG4113">
    <property type="taxonomic scope" value="Bacteria"/>
</dbReference>
<evidence type="ECO:0000256" key="2">
    <source>
        <dbReference type="ARBA" id="ARBA00022722"/>
    </source>
</evidence>
<evidence type="ECO:0000256" key="6">
    <source>
        <dbReference type="HAMAP-Rule" id="MF_00265"/>
    </source>
</evidence>
<dbReference type="HAMAP" id="MF_00265">
    <property type="entry name" value="VapC_Nob1"/>
    <property type="match status" value="1"/>
</dbReference>
<dbReference type="Pfam" id="PF01850">
    <property type="entry name" value="PIN"/>
    <property type="match status" value="1"/>
</dbReference>
<keyword evidence="3 6" id="KW-0479">Metal-binding</keyword>
<proteinExistence type="inferred from homology"/>
<dbReference type="PANTHER" id="PTHR35901:SF1">
    <property type="entry name" value="EXONUCLEASE VAPC9"/>
    <property type="match status" value="1"/>
</dbReference>
<evidence type="ECO:0000313" key="9">
    <source>
        <dbReference type="Proteomes" id="UP000002941"/>
    </source>
</evidence>
<dbReference type="GO" id="GO:0016787">
    <property type="term" value="F:hydrolase activity"/>
    <property type="evidence" value="ECO:0007669"/>
    <property type="project" value="UniProtKB-KW"/>
</dbReference>
<protein>
    <recommendedName>
        <fullName evidence="6">Ribonuclease VapC</fullName>
        <shortName evidence="6">RNase VapC</shortName>
        <ecNumber evidence="6">3.1.-.-</ecNumber>
    </recommendedName>
    <alternativeName>
        <fullName evidence="6">Toxin VapC</fullName>
    </alternativeName>
</protein>
<dbReference type="Gene3D" id="3.40.50.1010">
    <property type="entry name" value="5'-nuclease"/>
    <property type="match status" value="1"/>
</dbReference>
<reference evidence="8 9" key="1">
    <citation type="submission" date="2012-05" db="EMBL/GenBank/DDBJ databases">
        <authorList>
            <person name="Harkins D.M."/>
            <person name="Madupu R."/>
            <person name="Durkin A.S."/>
            <person name="Torralba M."/>
            <person name="Methe B."/>
            <person name="Sutton G.G."/>
            <person name="Nelson K.E."/>
        </authorList>
    </citation>
    <scope>NUCLEOTIDE SEQUENCE [LARGE SCALE GENOMIC DNA]</scope>
    <source>
        <strain evidence="8 9">F0489</strain>
    </source>
</reference>
<dbReference type="PATRIC" id="fig|1125718.3.peg.1648"/>
<keyword evidence="1 6" id="KW-1277">Toxin-antitoxin system</keyword>
<feature type="domain" description="PIN" evidence="7">
    <location>
        <begin position="2"/>
        <end position="115"/>
    </location>
</feature>
<keyword evidence="6" id="KW-0800">Toxin</keyword>
<evidence type="ECO:0000256" key="3">
    <source>
        <dbReference type="ARBA" id="ARBA00022723"/>
    </source>
</evidence>
<dbReference type="RefSeq" id="WP_008731855.1">
    <property type="nucleotide sequence ID" value="NZ_AKFT01000125.1"/>
</dbReference>
<keyword evidence="9" id="KW-1185">Reference proteome</keyword>
<keyword evidence="4 6" id="KW-0378">Hydrolase</keyword>
<dbReference type="OrthoDB" id="4377304at2"/>
<dbReference type="Proteomes" id="UP000002941">
    <property type="component" value="Unassembled WGS sequence"/>
</dbReference>
<keyword evidence="5 6" id="KW-0460">Magnesium</keyword>
<organism evidence="8 9">
    <name type="scientific">Actinomyces massiliensis F0489</name>
    <dbReference type="NCBI Taxonomy" id="1125718"/>
    <lineage>
        <taxon>Bacteria</taxon>
        <taxon>Bacillati</taxon>
        <taxon>Actinomycetota</taxon>
        <taxon>Actinomycetes</taxon>
        <taxon>Actinomycetales</taxon>
        <taxon>Actinomycetaceae</taxon>
        <taxon>Actinomyces</taxon>
    </lineage>
</organism>
<comment type="similarity">
    <text evidence="6">Belongs to the PINc/VapC protein family.</text>
</comment>
<dbReference type="EMBL" id="AKFT01000125">
    <property type="protein sequence ID" value="EJF43438.1"/>
    <property type="molecule type" value="Genomic_DNA"/>
</dbReference>
<comment type="cofactor">
    <cofactor evidence="6">
        <name>Mg(2+)</name>
        <dbReference type="ChEBI" id="CHEBI:18420"/>
    </cofactor>
</comment>
<dbReference type="PANTHER" id="PTHR35901">
    <property type="entry name" value="RIBONUCLEASE VAPC3"/>
    <property type="match status" value="1"/>
</dbReference>
<dbReference type="InterPro" id="IPR002716">
    <property type="entry name" value="PIN_dom"/>
</dbReference>
<evidence type="ECO:0000313" key="8">
    <source>
        <dbReference type="EMBL" id="EJF43438.1"/>
    </source>
</evidence>
<dbReference type="InterPro" id="IPR029060">
    <property type="entry name" value="PIN-like_dom_sf"/>
</dbReference>
<dbReference type="InterPro" id="IPR051619">
    <property type="entry name" value="TypeII_TA_RNase_PINc/VapC"/>
</dbReference>
<keyword evidence="2 6" id="KW-0540">Nuclease</keyword>
<feature type="binding site" evidence="6">
    <location>
        <position position="5"/>
    </location>
    <ligand>
        <name>Mg(2+)</name>
        <dbReference type="ChEBI" id="CHEBI:18420"/>
    </ligand>
</feature>
<evidence type="ECO:0000259" key="7">
    <source>
        <dbReference type="Pfam" id="PF01850"/>
    </source>
</evidence>
<accession>J1HDE2</accession>
<dbReference type="GO" id="GO:0090729">
    <property type="term" value="F:toxin activity"/>
    <property type="evidence" value="ECO:0007669"/>
    <property type="project" value="UniProtKB-KW"/>
</dbReference>
<name>J1HDE2_9ACTO</name>
<comment type="caution">
    <text evidence="8">The sequence shown here is derived from an EMBL/GenBank/DDBJ whole genome shotgun (WGS) entry which is preliminary data.</text>
</comment>
<evidence type="ECO:0000256" key="5">
    <source>
        <dbReference type="ARBA" id="ARBA00022842"/>
    </source>
</evidence>
<dbReference type="GO" id="GO:0000287">
    <property type="term" value="F:magnesium ion binding"/>
    <property type="evidence" value="ECO:0007669"/>
    <property type="project" value="UniProtKB-UniRule"/>
</dbReference>
<evidence type="ECO:0000256" key="4">
    <source>
        <dbReference type="ARBA" id="ARBA00022801"/>
    </source>
</evidence>
<dbReference type="AlphaFoldDB" id="J1HDE2"/>
<dbReference type="GO" id="GO:0004540">
    <property type="term" value="F:RNA nuclease activity"/>
    <property type="evidence" value="ECO:0007669"/>
    <property type="project" value="InterPro"/>
</dbReference>
<comment type="function">
    <text evidence="6">Toxic component of a toxin-antitoxin (TA) system. An RNase.</text>
</comment>